<organism evidence="1 2">
    <name type="scientific">Microbacterium esteraromaticum</name>
    <dbReference type="NCBI Taxonomy" id="57043"/>
    <lineage>
        <taxon>Bacteria</taxon>
        <taxon>Bacillati</taxon>
        <taxon>Actinomycetota</taxon>
        <taxon>Actinomycetes</taxon>
        <taxon>Micrococcales</taxon>
        <taxon>Microbacteriaceae</taxon>
        <taxon>Microbacterium</taxon>
    </lineage>
</organism>
<protein>
    <recommendedName>
        <fullName evidence="3">DUF4352 domain-containing protein</fullName>
    </recommendedName>
</protein>
<name>A0A7D7WFS2_9MICO</name>
<reference evidence="1 2" key="1">
    <citation type="journal article" date="2020" name="Front. Microbiol.">
        <title>Design of Bacterial Strain-Specific qPCR Assays Using NGS Data and Publicly Available Resources and Its Application to Track Biocontrol Strains.</title>
        <authorList>
            <person name="Hernandez I."/>
            <person name="Sant C."/>
            <person name="Martinez R."/>
            <person name="Fernandez C."/>
        </authorList>
    </citation>
    <scope>NUCLEOTIDE SEQUENCE [LARGE SCALE GENOMIC DNA]</scope>
    <source>
        <strain evidence="1 2">B24</strain>
    </source>
</reference>
<sequence length="183" mass="20101">MAERRGWWRGNAVALCALAVLLPAAVGGTAWWEWKYAYPDSGRPLWAVEPGKSGTVELEGAVWGPVRAKVLTDTSGLTMPDDATLIGVTVQVTPLGEKGPTCWAPQLIEQSTGRAWQSVRGQIGLLWDQEEPEDCVPTLEGETAEPYQLVLPYVVPDDAKGPYWLEIEPDHAESRFVRFSVDP</sequence>
<dbReference type="RefSeq" id="WP_182254730.1">
    <property type="nucleotide sequence ID" value="NZ_CP043732.1"/>
</dbReference>
<proteinExistence type="predicted"/>
<evidence type="ECO:0008006" key="3">
    <source>
        <dbReference type="Google" id="ProtNLM"/>
    </source>
</evidence>
<accession>A0A7D7WFS2</accession>
<gene>
    <name evidence="1" type="ORF">FVO59_03600</name>
</gene>
<dbReference type="Proteomes" id="UP000515708">
    <property type="component" value="Chromosome"/>
</dbReference>
<evidence type="ECO:0000313" key="1">
    <source>
        <dbReference type="EMBL" id="QMU96394.1"/>
    </source>
</evidence>
<dbReference type="EMBL" id="CP043732">
    <property type="protein sequence ID" value="QMU96394.1"/>
    <property type="molecule type" value="Genomic_DNA"/>
</dbReference>
<dbReference type="AlphaFoldDB" id="A0A7D7WFS2"/>
<evidence type="ECO:0000313" key="2">
    <source>
        <dbReference type="Proteomes" id="UP000515708"/>
    </source>
</evidence>